<dbReference type="GO" id="GO:0032126">
    <property type="term" value="C:eisosome"/>
    <property type="evidence" value="ECO:0007669"/>
    <property type="project" value="TreeGrafter"/>
</dbReference>
<dbReference type="PANTHER" id="PTHR28165">
    <property type="entry name" value="NON-CLASSICAL EXPORT PROTEIN 2-RELATED"/>
    <property type="match status" value="1"/>
</dbReference>
<feature type="transmembrane region" description="Helical" evidence="5">
    <location>
        <begin position="130"/>
        <end position="148"/>
    </location>
</feature>
<accession>A0A517KWH9</accession>
<comment type="subcellular location">
    <subcellularLocation>
        <location evidence="1">Membrane</location>
        <topology evidence="1">Multi-pass membrane protein</topology>
    </subcellularLocation>
</comment>
<dbReference type="Proteomes" id="UP000316270">
    <property type="component" value="Chromosome 1"/>
</dbReference>
<evidence type="ECO:0000256" key="5">
    <source>
        <dbReference type="SAM" id="Phobius"/>
    </source>
</evidence>
<keyword evidence="4 5" id="KW-0472">Membrane</keyword>
<protein>
    <recommendedName>
        <fullName evidence="6">MARVEL domain-containing protein</fullName>
    </recommendedName>
</protein>
<reference evidence="7 8" key="1">
    <citation type="submission" date="2019-07" db="EMBL/GenBank/DDBJ databases">
        <title>Finished genome of Venturia effusa.</title>
        <authorList>
            <person name="Young C.A."/>
            <person name="Cox M.P."/>
            <person name="Ganley A.R.D."/>
            <person name="David W.J."/>
        </authorList>
    </citation>
    <scope>NUCLEOTIDE SEQUENCE [LARGE SCALE GENOMIC DNA]</scope>
    <source>
        <strain evidence="8">albino</strain>
    </source>
</reference>
<evidence type="ECO:0000313" key="8">
    <source>
        <dbReference type="Proteomes" id="UP000316270"/>
    </source>
</evidence>
<keyword evidence="3 5" id="KW-1133">Transmembrane helix</keyword>
<sequence length="170" mass="18218">MVSKAINLLLRGFQFLWTLLIMALIGNMIATAFAGNHSIVNYNMFVAVFGMLSLFYLIPATLKPDFSFHPMLMVGLDVLNALFYVIGGIATAAYLGVHSCSNSDYTHSNKVTNGSRDTGKRCREAQASTAFLWFGFAAFAASAVLSALQGRSGGSYRSGPAMSQVSGSHV</sequence>
<dbReference type="EMBL" id="CP042185">
    <property type="protein sequence ID" value="QDS67733.1"/>
    <property type="molecule type" value="Genomic_DNA"/>
</dbReference>
<dbReference type="STRING" id="50376.A0A517KWH9"/>
<feature type="transmembrane region" description="Helical" evidence="5">
    <location>
        <begin position="78"/>
        <end position="97"/>
    </location>
</feature>
<evidence type="ECO:0000256" key="2">
    <source>
        <dbReference type="ARBA" id="ARBA00022692"/>
    </source>
</evidence>
<proteinExistence type="predicted"/>
<organism evidence="7 8">
    <name type="scientific">Venturia effusa</name>
    <dbReference type="NCBI Taxonomy" id="50376"/>
    <lineage>
        <taxon>Eukaryota</taxon>
        <taxon>Fungi</taxon>
        <taxon>Dikarya</taxon>
        <taxon>Ascomycota</taxon>
        <taxon>Pezizomycotina</taxon>
        <taxon>Dothideomycetes</taxon>
        <taxon>Pleosporomycetidae</taxon>
        <taxon>Venturiales</taxon>
        <taxon>Venturiaceae</taxon>
        <taxon>Venturia</taxon>
    </lineage>
</organism>
<dbReference type="PANTHER" id="PTHR28165:SF1">
    <property type="entry name" value="NON-CLASSICAL EXPORT PROTEIN 2-RELATED"/>
    <property type="match status" value="1"/>
</dbReference>
<keyword evidence="8" id="KW-1185">Reference proteome</keyword>
<evidence type="ECO:0000256" key="4">
    <source>
        <dbReference type="ARBA" id="ARBA00023136"/>
    </source>
</evidence>
<dbReference type="Pfam" id="PF01284">
    <property type="entry name" value="MARVEL"/>
    <property type="match status" value="1"/>
</dbReference>
<evidence type="ECO:0000313" key="7">
    <source>
        <dbReference type="EMBL" id="QDS67733.1"/>
    </source>
</evidence>
<gene>
    <name evidence="7" type="ORF">FKW77_005929</name>
</gene>
<name>A0A517KWH9_9PEZI</name>
<dbReference type="GO" id="GO:0005886">
    <property type="term" value="C:plasma membrane"/>
    <property type="evidence" value="ECO:0007669"/>
    <property type="project" value="TreeGrafter"/>
</dbReference>
<feature type="domain" description="MARVEL" evidence="6">
    <location>
        <begin position="7"/>
        <end position="145"/>
    </location>
</feature>
<evidence type="ECO:0000256" key="1">
    <source>
        <dbReference type="ARBA" id="ARBA00004141"/>
    </source>
</evidence>
<evidence type="ECO:0000259" key="6">
    <source>
        <dbReference type="Pfam" id="PF01284"/>
    </source>
</evidence>
<dbReference type="GO" id="GO:0070941">
    <property type="term" value="P:eisosome assembly"/>
    <property type="evidence" value="ECO:0007669"/>
    <property type="project" value="TreeGrafter"/>
</dbReference>
<feature type="transmembrane region" description="Helical" evidence="5">
    <location>
        <begin position="39"/>
        <end position="58"/>
    </location>
</feature>
<dbReference type="InterPro" id="IPR008253">
    <property type="entry name" value="Marvel"/>
</dbReference>
<dbReference type="OrthoDB" id="5423111at2759"/>
<keyword evidence="2 5" id="KW-0812">Transmembrane</keyword>
<feature type="transmembrane region" description="Helical" evidence="5">
    <location>
        <begin position="12"/>
        <end position="33"/>
    </location>
</feature>
<dbReference type="AlphaFoldDB" id="A0A517KWH9"/>
<dbReference type="InterPro" id="IPR052649">
    <property type="entry name" value="NCE102-like"/>
</dbReference>
<dbReference type="GO" id="GO:0072659">
    <property type="term" value="P:protein localization to plasma membrane"/>
    <property type="evidence" value="ECO:0007669"/>
    <property type="project" value="TreeGrafter"/>
</dbReference>
<evidence type="ECO:0000256" key="3">
    <source>
        <dbReference type="ARBA" id="ARBA00022989"/>
    </source>
</evidence>